<dbReference type="Pfam" id="PF00172">
    <property type="entry name" value="Zn_clus"/>
    <property type="match status" value="1"/>
</dbReference>
<dbReference type="PRINTS" id="PR00054">
    <property type="entry name" value="FUNGALZNCYS"/>
</dbReference>
<dbReference type="GO" id="GO:0008270">
    <property type="term" value="F:zinc ion binding"/>
    <property type="evidence" value="ECO:0007669"/>
    <property type="project" value="InterPro"/>
</dbReference>
<evidence type="ECO:0000256" key="7">
    <source>
        <dbReference type="ARBA" id="ARBA00023242"/>
    </source>
</evidence>
<dbReference type="InterPro" id="IPR001138">
    <property type="entry name" value="Zn2Cys6_DnaBD"/>
</dbReference>
<keyword evidence="4" id="KW-0805">Transcription regulation</keyword>
<dbReference type="InterPro" id="IPR020448">
    <property type="entry name" value="Maltose_ferment_reg_DNA-bd"/>
</dbReference>
<accession>A0A9W8AJA6</accession>
<dbReference type="OrthoDB" id="2123952at2759"/>
<dbReference type="SMART" id="SM00906">
    <property type="entry name" value="Fungal_trans"/>
    <property type="match status" value="1"/>
</dbReference>
<dbReference type="GO" id="GO:0005634">
    <property type="term" value="C:nucleus"/>
    <property type="evidence" value="ECO:0007669"/>
    <property type="project" value="UniProtKB-SubCell"/>
</dbReference>
<keyword evidence="6" id="KW-0804">Transcription</keyword>
<feature type="region of interest" description="Disordered" evidence="8">
    <location>
        <begin position="424"/>
        <end position="466"/>
    </location>
</feature>
<dbReference type="Gene3D" id="4.10.240.10">
    <property type="entry name" value="Zn(2)-C6 fungal-type DNA-binding domain"/>
    <property type="match status" value="1"/>
</dbReference>
<evidence type="ECO:0000256" key="8">
    <source>
        <dbReference type="SAM" id="MobiDB-lite"/>
    </source>
</evidence>
<dbReference type="PANTHER" id="PTHR31313:SF78">
    <property type="entry name" value="TRANSCRIPTION FACTOR DOMAIN-CONTAINING PROTEIN"/>
    <property type="match status" value="1"/>
</dbReference>
<feature type="compositionally biased region" description="Low complexity" evidence="8">
    <location>
        <begin position="437"/>
        <end position="446"/>
    </location>
</feature>
<keyword evidence="3" id="KW-0862">Zinc</keyword>
<dbReference type="Proteomes" id="UP001150925">
    <property type="component" value="Unassembled WGS sequence"/>
</dbReference>
<dbReference type="PROSITE" id="PS50048">
    <property type="entry name" value="ZN2_CY6_FUNGAL_2"/>
    <property type="match status" value="1"/>
</dbReference>
<protein>
    <recommendedName>
        <fullName evidence="9">Zn(2)-C6 fungal-type domain-containing protein</fullName>
    </recommendedName>
</protein>
<name>A0A9W8AJA6_9FUNG</name>
<dbReference type="InterPro" id="IPR051615">
    <property type="entry name" value="Transcr_Regulatory_Elem"/>
</dbReference>
<sequence length="466" mass="51605">METDEGATGKRQRVSRACDMCRKKKVKCDGVTPVCTNCQLLNYSCTFKDTAKKRGPPKGYIDAIETKLFKLESLLTELLGSEGRSQDMVLEELRQLQNSNPVVRSKKTGHPHHSTRTSPASSLGSQALVSSVYTAVPSPGPTQIGNNQPDTATAFTQQGLYDRDTLHRVNRDINLMAIDEHGNQRYCGQASGLWLLRESPTFQKGLLNQGGLATGATGSCPFTSVDQVPREVEERLVRGYFEHIYPIFPLVIPRVFWASYWDHNNPVPYHLKLALLACVARFIDLGPVVNGDSEGLANLYFDALNPYLVRYMYTSSVTMVQTLLLASIYQHGRMSNLGWKLCGNAINIAIDLGLHRDPDLMGLARPTQFEVETRRRTWWCCYILDTLSGAALGRPTMIKGLTFDTDFPQLEDDYEVLAQIIRGDNPETTEESQDNASSTTISSPSSMVGPGLTSHPDLADSPRPAL</sequence>
<evidence type="ECO:0000259" key="9">
    <source>
        <dbReference type="PROSITE" id="PS50048"/>
    </source>
</evidence>
<dbReference type="SMART" id="SM00066">
    <property type="entry name" value="GAL4"/>
    <property type="match status" value="1"/>
</dbReference>
<feature type="domain" description="Zn(2)-C6 fungal-type" evidence="9">
    <location>
        <begin position="17"/>
        <end position="47"/>
    </location>
</feature>
<dbReference type="PANTHER" id="PTHR31313">
    <property type="entry name" value="TY1 ENHANCER ACTIVATOR"/>
    <property type="match status" value="1"/>
</dbReference>
<gene>
    <name evidence="10" type="ORF">IWQ62_006004</name>
</gene>
<dbReference type="GO" id="GO:0003677">
    <property type="term" value="F:DNA binding"/>
    <property type="evidence" value="ECO:0007669"/>
    <property type="project" value="UniProtKB-KW"/>
</dbReference>
<dbReference type="InterPro" id="IPR036864">
    <property type="entry name" value="Zn2-C6_fun-type_DNA-bd_sf"/>
</dbReference>
<evidence type="ECO:0000256" key="3">
    <source>
        <dbReference type="ARBA" id="ARBA00022833"/>
    </source>
</evidence>
<dbReference type="PROSITE" id="PS00463">
    <property type="entry name" value="ZN2_CY6_FUNGAL_1"/>
    <property type="match status" value="1"/>
</dbReference>
<evidence type="ECO:0000256" key="2">
    <source>
        <dbReference type="ARBA" id="ARBA00022723"/>
    </source>
</evidence>
<feature type="non-terminal residue" evidence="10">
    <location>
        <position position="466"/>
    </location>
</feature>
<keyword evidence="5" id="KW-0238">DNA-binding</keyword>
<dbReference type="SUPFAM" id="SSF57701">
    <property type="entry name" value="Zn2/Cys6 DNA-binding domain"/>
    <property type="match status" value="1"/>
</dbReference>
<dbReference type="CDD" id="cd00067">
    <property type="entry name" value="GAL4"/>
    <property type="match status" value="1"/>
</dbReference>
<proteinExistence type="predicted"/>
<dbReference type="InterPro" id="IPR007219">
    <property type="entry name" value="XnlR_reg_dom"/>
</dbReference>
<evidence type="ECO:0000256" key="5">
    <source>
        <dbReference type="ARBA" id="ARBA00023125"/>
    </source>
</evidence>
<keyword evidence="11" id="KW-1185">Reference proteome</keyword>
<evidence type="ECO:0000256" key="1">
    <source>
        <dbReference type="ARBA" id="ARBA00004123"/>
    </source>
</evidence>
<dbReference type="GO" id="GO:0000981">
    <property type="term" value="F:DNA-binding transcription factor activity, RNA polymerase II-specific"/>
    <property type="evidence" value="ECO:0007669"/>
    <property type="project" value="InterPro"/>
</dbReference>
<evidence type="ECO:0000313" key="10">
    <source>
        <dbReference type="EMBL" id="KAJ1953386.1"/>
    </source>
</evidence>
<dbReference type="Pfam" id="PF04082">
    <property type="entry name" value="Fungal_trans"/>
    <property type="match status" value="1"/>
</dbReference>
<keyword evidence="2" id="KW-0479">Metal-binding</keyword>
<comment type="caution">
    <text evidence="10">The sequence shown here is derived from an EMBL/GenBank/DDBJ whole genome shotgun (WGS) entry which is preliminary data.</text>
</comment>
<keyword evidence="7" id="KW-0539">Nucleus</keyword>
<comment type="subcellular location">
    <subcellularLocation>
        <location evidence="1">Nucleus</location>
    </subcellularLocation>
</comment>
<dbReference type="CDD" id="cd12148">
    <property type="entry name" value="fungal_TF_MHR"/>
    <property type="match status" value="1"/>
</dbReference>
<dbReference type="EMBL" id="JANBPY010002887">
    <property type="protein sequence ID" value="KAJ1953386.1"/>
    <property type="molecule type" value="Genomic_DNA"/>
</dbReference>
<evidence type="ECO:0000313" key="11">
    <source>
        <dbReference type="Proteomes" id="UP001150925"/>
    </source>
</evidence>
<feature type="region of interest" description="Disordered" evidence="8">
    <location>
        <begin position="99"/>
        <end position="122"/>
    </location>
</feature>
<organism evidence="10 11">
    <name type="scientific">Dispira parvispora</name>
    <dbReference type="NCBI Taxonomy" id="1520584"/>
    <lineage>
        <taxon>Eukaryota</taxon>
        <taxon>Fungi</taxon>
        <taxon>Fungi incertae sedis</taxon>
        <taxon>Zoopagomycota</taxon>
        <taxon>Kickxellomycotina</taxon>
        <taxon>Dimargaritomycetes</taxon>
        <taxon>Dimargaritales</taxon>
        <taxon>Dimargaritaceae</taxon>
        <taxon>Dispira</taxon>
    </lineage>
</organism>
<dbReference type="AlphaFoldDB" id="A0A9W8AJA6"/>
<reference evidence="10" key="1">
    <citation type="submission" date="2022-07" db="EMBL/GenBank/DDBJ databases">
        <title>Phylogenomic reconstructions and comparative analyses of Kickxellomycotina fungi.</title>
        <authorList>
            <person name="Reynolds N.K."/>
            <person name="Stajich J.E."/>
            <person name="Barry K."/>
            <person name="Grigoriev I.V."/>
            <person name="Crous P."/>
            <person name="Smith M.E."/>
        </authorList>
    </citation>
    <scope>NUCLEOTIDE SEQUENCE</scope>
    <source>
        <strain evidence="10">RSA 1196</strain>
    </source>
</reference>
<dbReference type="GO" id="GO:0006351">
    <property type="term" value="P:DNA-templated transcription"/>
    <property type="evidence" value="ECO:0007669"/>
    <property type="project" value="InterPro"/>
</dbReference>
<evidence type="ECO:0000256" key="4">
    <source>
        <dbReference type="ARBA" id="ARBA00023015"/>
    </source>
</evidence>
<evidence type="ECO:0000256" key="6">
    <source>
        <dbReference type="ARBA" id="ARBA00023163"/>
    </source>
</evidence>
<feature type="compositionally biased region" description="Basic residues" evidence="8">
    <location>
        <begin position="104"/>
        <end position="115"/>
    </location>
</feature>